<proteinExistence type="inferred from homology"/>
<dbReference type="Pfam" id="PF00005">
    <property type="entry name" value="ABC_tran"/>
    <property type="match status" value="1"/>
</dbReference>
<comment type="caution">
    <text evidence="6">The sequence shown here is derived from an EMBL/GenBank/DDBJ whole genome shotgun (WGS) entry which is preliminary data.</text>
</comment>
<evidence type="ECO:0000313" key="7">
    <source>
        <dbReference type="Proteomes" id="UP001595685"/>
    </source>
</evidence>
<evidence type="ECO:0000256" key="1">
    <source>
        <dbReference type="ARBA" id="ARBA00005417"/>
    </source>
</evidence>
<dbReference type="RefSeq" id="WP_340290267.1">
    <property type="nucleotide sequence ID" value="NZ_JBBEOI010000016.1"/>
</dbReference>
<evidence type="ECO:0000256" key="4">
    <source>
        <dbReference type="ARBA" id="ARBA00022840"/>
    </source>
</evidence>
<reference evidence="7" key="1">
    <citation type="journal article" date="2019" name="Int. J. Syst. Evol. Microbiol.">
        <title>The Global Catalogue of Microorganisms (GCM) 10K type strain sequencing project: providing services to taxonomists for standard genome sequencing and annotation.</title>
        <authorList>
            <consortium name="The Broad Institute Genomics Platform"/>
            <consortium name="The Broad Institute Genome Sequencing Center for Infectious Disease"/>
            <person name="Wu L."/>
            <person name="Ma J."/>
        </authorList>
    </citation>
    <scope>NUCLEOTIDE SEQUENCE [LARGE SCALE GENOMIC DNA]</scope>
    <source>
        <strain evidence="7">NCAIM B.02333</strain>
    </source>
</reference>
<organism evidence="6 7">
    <name type="scientific">Aquipuribacter hungaricus</name>
    <dbReference type="NCBI Taxonomy" id="545624"/>
    <lineage>
        <taxon>Bacteria</taxon>
        <taxon>Bacillati</taxon>
        <taxon>Actinomycetota</taxon>
        <taxon>Actinomycetes</taxon>
        <taxon>Micrococcales</taxon>
        <taxon>Intrasporangiaceae</taxon>
        <taxon>Aquipuribacter</taxon>
    </lineage>
</organism>
<feature type="domain" description="ABC transporter" evidence="5">
    <location>
        <begin position="30"/>
        <end position="266"/>
    </location>
</feature>
<dbReference type="PANTHER" id="PTHR42734">
    <property type="entry name" value="METAL TRANSPORT SYSTEM ATP-BINDING PROTEIN TM_0124-RELATED"/>
    <property type="match status" value="1"/>
</dbReference>
<keyword evidence="7" id="KW-1185">Reference proteome</keyword>
<dbReference type="Gene3D" id="3.40.50.300">
    <property type="entry name" value="P-loop containing nucleotide triphosphate hydrolases"/>
    <property type="match status" value="1"/>
</dbReference>
<dbReference type="PROSITE" id="PS00211">
    <property type="entry name" value="ABC_TRANSPORTER_1"/>
    <property type="match status" value="1"/>
</dbReference>
<protein>
    <submittedName>
        <fullName evidence="6">Metal ABC transporter ATP-binding protein</fullName>
    </submittedName>
</protein>
<name>A0ABV7WHA8_9MICO</name>
<dbReference type="InterPro" id="IPR050153">
    <property type="entry name" value="Metal_Ion_Import_ABC"/>
</dbReference>
<dbReference type="PROSITE" id="PS50893">
    <property type="entry name" value="ABC_TRANSPORTER_2"/>
    <property type="match status" value="1"/>
</dbReference>
<dbReference type="InterPro" id="IPR003439">
    <property type="entry name" value="ABC_transporter-like_ATP-bd"/>
</dbReference>
<evidence type="ECO:0000259" key="5">
    <source>
        <dbReference type="PROSITE" id="PS50893"/>
    </source>
</evidence>
<dbReference type="Proteomes" id="UP001595685">
    <property type="component" value="Unassembled WGS sequence"/>
</dbReference>
<sequence length="267" mass="27518">MRLSTRAPGPATVASEPLPASVQDTAVPALLLQHATVGYGRRPVVHSADLRVEQGQAVALLGANGSGKSTLVRGILGLAEVLSGHVDVLGEHVEHGASAAASLVGYVPQRHSVSGAVPSTAAEVVGAGLLASRGFWRAPRRGDRDRVMAALAEVGLADRARTRVAELSGGQQRRVLIARALVSSPRLLVLDEPTAGVDRRSTEQLVRTLAEVKAAGRAMLVVTHDLAELGPVPDRAVTMQDGRVASDLACVCDPATGCCTTVPAGQV</sequence>
<keyword evidence="2" id="KW-0813">Transport</keyword>
<dbReference type="GO" id="GO:0005524">
    <property type="term" value="F:ATP binding"/>
    <property type="evidence" value="ECO:0007669"/>
    <property type="project" value="UniProtKB-KW"/>
</dbReference>
<evidence type="ECO:0000256" key="3">
    <source>
        <dbReference type="ARBA" id="ARBA00022741"/>
    </source>
</evidence>
<comment type="similarity">
    <text evidence="1">Belongs to the ABC transporter superfamily.</text>
</comment>
<gene>
    <name evidence="6" type="ORF">ACFOLH_06030</name>
</gene>
<accession>A0ABV7WHA8</accession>
<dbReference type="SMART" id="SM00382">
    <property type="entry name" value="AAA"/>
    <property type="match status" value="1"/>
</dbReference>
<dbReference type="InterPro" id="IPR017871">
    <property type="entry name" value="ABC_transporter-like_CS"/>
</dbReference>
<keyword evidence="3" id="KW-0547">Nucleotide-binding</keyword>
<dbReference type="EMBL" id="JBHRWW010000003">
    <property type="protein sequence ID" value="MFC3687898.1"/>
    <property type="molecule type" value="Genomic_DNA"/>
</dbReference>
<dbReference type="InterPro" id="IPR003593">
    <property type="entry name" value="AAA+_ATPase"/>
</dbReference>
<dbReference type="SUPFAM" id="SSF52540">
    <property type="entry name" value="P-loop containing nucleoside triphosphate hydrolases"/>
    <property type="match status" value="1"/>
</dbReference>
<dbReference type="InterPro" id="IPR027417">
    <property type="entry name" value="P-loop_NTPase"/>
</dbReference>
<dbReference type="PANTHER" id="PTHR42734:SF17">
    <property type="entry name" value="METAL TRANSPORT SYSTEM ATP-BINDING PROTEIN TM_0124-RELATED"/>
    <property type="match status" value="1"/>
</dbReference>
<evidence type="ECO:0000256" key="2">
    <source>
        <dbReference type="ARBA" id="ARBA00022448"/>
    </source>
</evidence>
<keyword evidence="4 6" id="KW-0067">ATP-binding</keyword>
<evidence type="ECO:0000313" key="6">
    <source>
        <dbReference type="EMBL" id="MFC3687898.1"/>
    </source>
</evidence>